<dbReference type="AlphaFoldDB" id="A0A2G8KPF1"/>
<dbReference type="EMBL" id="MRZV01000442">
    <property type="protein sequence ID" value="PIK49886.1"/>
    <property type="molecule type" value="Genomic_DNA"/>
</dbReference>
<proteinExistence type="predicted"/>
<dbReference type="InterPro" id="IPR050173">
    <property type="entry name" value="ABC_transporter_C-like"/>
</dbReference>
<evidence type="ECO:0000256" key="2">
    <source>
        <dbReference type="ARBA" id="ARBA00022840"/>
    </source>
</evidence>
<keyword evidence="1" id="KW-0547">Nucleotide-binding</keyword>
<dbReference type="InterPro" id="IPR027417">
    <property type="entry name" value="P-loop_NTPase"/>
</dbReference>
<dbReference type="InterPro" id="IPR003439">
    <property type="entry name" value="ABC_transporter-like_ATP-bd"/>
</dbReference>
<dbReference type="Proteomes" id="UP000230750">
    <property type="component" value="Unassembled WGS sequence"/>
</dbReference>
<dbReference type="PANTHER" id="PTHR24223">
    <property type="entry name" value="ATP-BINDING CASSETTE SUB-FAMILY C"/>
    <property type="match status" value="1"/>
</dbReference>
<dbReference type="GO" id="GO:0005524">
    <property type="term" value="F:ATP binding"/>
    <property type="evidence" value="ECO:0007669"/>
    <property type="project" value="UniProtKB-KW"/>
</dbReference>
<reference evidence="4 5" key="1">
    <citation type="journal article" date="2017" name="PLoS Biol.">
        <title>The sea cucumber genome provides insights into morphological evolution and visceral regeneration.</title>
        <authorList>
            <person name="Zhang X."/>
            <person name="Sun L."/>
            <person name="Yuan J."/>
            <person name="Sun Y."/>
            <person name="Gao Y."/>
            <person name="Zhang L."/>
            <person name="Li S."/>
            <person name="Dai H."/>
            <person name="Hamel J.F."/>
            <person name="Liu C."/>
            <person name="Yu Y."/>
            <person name="Liu S."/>
            <person name="Lin W."/>
            <person name="Guo K."/>
            <person name="Jin S."/>
            <person name="Xu P."/>
            <person name="Storey K.B."/>
            <person name="Huan P."/>
            <person name="Zhang T."/>
            <person name="Zhou Y."/>
            <person name="Zhang J."/>
            <person name="Lin C."/>
            <person name="Li X."/>
            <person name="Xing L."/>
            <person name="Huo D."/>
            <person name="Sun M."/>
            <person name="Wang L."/>
            <person name="Mercier A."/>
            <person name="Li F."/>
            <person name="Yang H."/>
            <person name="Xiang J."/>
        </authorList>
    </citation>
    <scope>NUCLEOTIDE SEQUENCE [LARGE SCALE GENOMIC DNA]</scope>
    <source>
        <strain evidence="4">Shaxun</strain>
        <tissue evidence="4">Muscle</tissue>
    </source>
</reference>
<keyword evidence="5" id="KW-1185">Reference proteome</keyword>
<evidence type="ECO:0000259" key="3">
    <source>
        <dbReference type="Pfam" id="PF00005"/>
    </source>
</evidence>
<evidence type="ECO:0000256" key="1">
    <source>
        <dbReference type="ARBA" id="ARBA00022741"/>
    </source>
</evidence>
<sequence>MLCLTLERIFSIRRAALREEIIPNDINNTIKCSASMKKVKRVKLFLKRWLNGTFASLWIPYCLAGKEPPFYWLCEGSINIQDITVKYDEYLEPALRNVSFTIKAGQKIGICGRTGSGKSTLILCLLRMLTPENGRILIDDIDIATIPLATLRRRIAIIPQDPTLFSGTVRNCLDMENKSNDEEIWRALDLTKMKDKIVSLKDGL</sequence>
<dbReference type="Gene3D" id="3.40.50.300">
    <property type="entry name" value="P-loop containing nucleotide triphosphate hydrolases"/>
    <property type="match status" value="1"/>
</dbReference>
<feature type="domain" description="ABC transporter" evidence="3">
    <location>
        <begin position="95"/>
        <end position="198"/>
    </location>
</feature>
<keyword evidence="2 4" id="KW-0067">ATP-binding</keyword>
<comment type="caution">
    <text evidence="4">The sequence shown here is derived from an EMBL/GenBank/DDBJ whole genome shotgun (WGS) entry which is preliminary data.</text>
</comment>
<dbReference type="PANTHER" id="PTHR24223:SF461">
    <property type="entry name" value="ATP-BINDING CASSETTE SUB-FAMILY C MEMBER SUR"/>
    <property type="match status" value="1"/>
</dbReference>
<dbReference type="Pfam" id="PF00005">
    <property type="entry name" value="ABC_tran"/>
    <property type="match status" value="1"/>
</dbReference>
<evidence type="ECO:0000313" key="4">
    <source>
        <dbReference type="EMBL" id="PIK49886.1"/>
    </source>
</evidence>
<dbReference type="OrthoDB" id="6500128at2759"/>
<name>A0A2G8KPF1_STIJA</name>
<feature type="non-terminal residue" evidence="4">
    <location>
        <position position="204"/>
    </location>
</feature>
<dbReference type="GO" id="GO:0016020">
    <property type="term" value="C:membrane"/>
    <property type="evidence" value="ECO:0007669"/>
    <property type="project" value="TreeGrafter"/>
</dbReference>
<dbReference type="FunFam" id="3.40.50.300:FF:004162">
    <property type="entry name" value="ATP binding cassette subfamily C member 5"/>
    <property type="match status" value="1"/>
</dbReference>
<evidence type="ECO:0000313" key="5">
    <source>
        <dbReference type="Proteomes" id="UP000230750"/>
    </source>
</evidence>
<gene>
    <name evidence="4" type="ORF">BSL78_13208</name>
</gene>
<dbReference type="GO" id="GO:0016887">
    <property type="term" value="F:ATP hydrolysis activity"/>
    <property type="evidence" value="ECO:0007669"/>
    <property type="project" value="InterPro"/>
</dbReference>
<accession>A0A2G8KPF1</accession>
<dbReference type="SUPFAM" id="SSF52540">
    <property type="entry name" value="P-loop containing nucleoside triphosphate hydrolases"/>
    <property type="match status" value="1"/>
</dbReference>
<protein>
    <submittedName>
        <fullName evidence="4">Putative ATP-binding cassette sub-family C member 9 isoform X3</fullName>
    </submittedName>
</protein>
<dbReference type="GO" id="GO:0042626">
    <property type="term" value="F:ATPase-coupled transmembrane transporter activity"/>
    <property type="evidence" value="ECO:0007669"/>
    <property type="project" value="TreeGrafter"/>
</dbReference>
<dbReference type="STRING" id="307972.A0A2G8KPF1"/>
<organism evidence="4 5">
    <name type="scientific">Stichopus japonicus</name>
    <name type="common">Sea cucumber</name>
    <dbReference type="NCBI Taxonomy" id="307972"/>
    <lineage>
        <taxon>Eukaryota</taxon>
        <taxon>Metazoa</taxon>
        <taxon>Echinodermata</taxon>
        <taxon>Eleutherozoa</taxon>
        <taxon>Echinozoa</taxon>
        <taxon>Holothuroidea</taxon>
        <taxon>Aspidochirotacea</taxon>
        <taxon>Aspidochirotida</taxon>
        <taxon>Stichopodidae</taxon>
        <taxon>Apostichopus</taxon>
    </lineage>
</organism>